<evidence type="ECO:0000313" key="2">
    <source>
        <dbReference type="EMBL" id="KAA6397016.1"/>
    </source>
</evidence>
<evidence type="ECO:0008006" key="4">
    <source>
        <dbReference type="Google" id="ProtNLM"/>
    </source>
</evidence>
<dbReference type="Gene3D" id="3.30.70.330">
    <property type="match status" value="1"/>
</dbReference>
<dbReference type="GO" id="GO:0003676">
    <property type="term" value="F:nucleic acid binding"/>
    <property type="evidence" value="ECO:0007669"/>
    <property type="project" value="InterPro"/>
</dbReference>
<dbReference type="AlphaFoldDB" id="A0A5J4WR32"/>
<comment type="caution">
    <text evidence="2">The sequence shown here is derived from an EMBL/GenBank/DDBJ whole genome shotgun (WGS) entry which is preliminary data.</text>
</comment>
<protein>
    <recommendedName>
        <fullName evidence="4">RRM domain-containing protein</fullName>
    </recommendedName>
</protein>
<dbReference type="InterPro" id="IPR035979">
    <property type="entry name" value="RBD_domain_sf"/>
</dbReference>
<feature type="compositionally biased region" description="Low complexity" evidence="1">
    <location>
        <begin position="26"/>
        <end position="35"/>
    </location>
</feature>
<sequence>MNLKQRTVIPDLQDNHINKIKDSNKSETSSQSSGSGERIKDIGENEKILMIDQLPDDFNEKEMLSRINQYGKAKYVYWDPDRHRSFIRFEDKMLASTIIQSSKLIRIRTSLFLLQFGSLKEALEIGLNIGLPNKILWIGNIKPMSKAELTEHINYSSQSLEINFRYGTDYAFATMASLEDAYAVVNRLNGLVNGNRTIHV</sequence>
<reference evidence="2 3" key="1">
    <citation type="submission" date="2019-03" db="EMBL/GenBank/DDBJ databases">
        <title>Single cell metagenomics reveals metabolic interactions within the superorganism composed of flagellate Streblomastix strix and complex community of Bacteroidetes bacteria on its surface.</title>
        <authorList>
            <person name="Treitli S.C."/>
            <person name="Kolisko M."/>
            <person name="Husnik F."/>
            <person name="Keeling P."/>
            <person name="Hampl V."/>
        </authorList>
    </citation>
    <scope>NUCLEOTIDE SEQUENCE [LARGE SCALE GENOMIC DNA]</scope>
    <source>
        <strain evidence="2">ST1C</strain>
    </source>
</reference>
<evidence type="ECO:0000313" key="3">
    <source>
        <dbReference type="Proteomes" id="UP000324800"/>
    </source>
</evidence>
<dbReference type="Proteomes" id="UP000324800">
    <property type="component" value="Unassembled WGS sequence"/>
</dbReference>
<dbReference type="EMBL" id="SNRW01001283">
    <property type="protein sequence ID" value="KAA6397016.1"/>
    <property type="molecule type" value="Genomic_DNA"/>
</dbReference>
<accession>A0A5J4WR32</accession>
<name>A0A5J4WR32_9EUKA</name>
<feature type="region of interest" description="Disordered" evidence="1">
    <location>
        <begin position="19"/>
        <end position="38"/>
    </location>
</feature>
<gene>
    <name evidence="2" type="ORF">EZS28_007457</name>
</gene>
<proteinExistence type="predicted"/>
<dbReference type="CDD" id="cd00590">
    <property type="entry name" value="RRM_SF"/>
    <property type="match status" value="1"/>
</dbReference>
<dbReference type="SUPFAM" id="SSF54928">
    <property type="entry name" value="RNA-binding domain, RBD"/>
    <property type="match status" value="2"/>
</dbReference>
<evidence type="ECO:0000256" key="1">
    <source>
        <dbReference type="SAM" id="MobiDB-lite"/>
    </source>
</evidence>
<dbReference type="InterPro" id="IPR012677">
    <property type="entry name" value="Nucleotide-bd_a/b_plait_sf"/>
</dbReference>
<organism evidence="2 3">
    <name type="scientific">Streblomastix strix</name>
    <dbReference type="NCBI Taxonomy" id="222440"/>
    <lineage>
        <taxon>Eukaryota</taxon>
        <taxon>Metamonada</taxon>
        <taxon>Preaxostyla</taxon>
        <taxon>Oxymonadida</taxon>
        <taxon>Streblomastigidae</taxon>
        <taxon>Streblomastix</taxon>
    </lineage>
</organism>